<dbReference type="GeneID" id="19464739"/>
<organism evidence="2 3">
    <name type="scientific">Glarea lozoyensis (strain ATCC 20868 / MF5171)</name>
    <dbReference type="NCBI Taxonomy" id="1116229"/>
    <lineage>
        <taxon>Eukaryota</taxon>
        <taxon>Fungi</taxon>
        <taxon>Dikarya</taxon>
        <taxon>Ascomycota</taxon>
        <taxon>Pezizomycotina</taxon>
        <taxon>Leotiomycetes</taxon>
        <taxon>Helotiales</taxon>
        <taxon>Helotiaceae</taxon>
        <taxon>Glarea</taxon>
    </lineage>
</organism>
<dbReference type="KEGG" id="glz:GLAREA_05685"/>
<dbReference type="HOGENOM" id="CLU_1906919_0_0_1"/>
<gene>
    <name evidence="2" type="ORF">GLAREA_05685</name>
</gene>
<evidence type="ECO:0000256" key="1">
    <source>
        <dbReference type="SAM" id="SignalP"/>
    </source>
</evidence>
<dbReference type="AlphaFoldDB" id="S3DD85"/>
<feature type="chain" id="PRO_5004508254" evidence="1">
    <location>
        <begin position="19"/>
        <end position="133"/>
    </location>
</feature>
<dbReference type="EMBL" id="KE145353">
    <property type="protein sequence ID" value="EPE36347.1"/>
    <property type="molecule type" value="Genomic_DNA"/>
</dbReference>
<accession>S3DD85</accession>
<proteinExistence type="predicted"/>
<name>S3DD85_GLAL2</name>
<evidence type="ECO:0000313" key="3">
    <source>
        <dbReference type="Proteomes" id="UP000016922"/>
    </source>
</evidence>
<keyword evidence="3" id="KW-1185">Reference proteome</keyword>
<keyword evidence="1" id="KW-0732">Signal</keyword>
<protein>
    <submittedName>
        <fullName evidence="2">Uncharacterized protein</fullName>
    </submittedName>
</protein>
<dbReference type="OrthoDB" id="10389651at2759"/>
<evidence type="ECO:0000313" key="2">
    <source>
        <dbReference type="EMBL" id="EPE36347.1"/>
    </source>
</evidence>
<sequence>MQLHLTPLILLLLPSTLAATLSPRDQKLSINVYSDNKCANYLETYKNAGEVSKIVTLPYEGVGSFIITQGASTYTCDNGNANHYVAFFFNSNTGGPTCNGAVGLLSPVACDSEGCQELNERASSMAICLGVGS</sequence>
<reference evidence="2 3" key="1">
    <citation type="journal article" date="2013" name="BMC Genomics">
        <title>Genomics-driven discovery of the pneumocandin biosynthetic gene cluster in the fungus Glarea lozoyensis.</title>
        <authorList>
            <person name="Chen L."/>
            <person name="Yue Q."/>
            <person name="Zhang X."/>
            <person name="Xiang M."/>
            <person name="Wang C."/>
            <person name="Li S."/>
            <person name="Che Y."/>
            <person name="Ortiz-Lopez F.J."/>
            <person name="Bills G.F."/>
            <person name="Liu X."/>
            <person name="An Z."/>
        </authorList>
    </citation>
    <scope>NUCLEOTIDE SEQUENCE [LARGE SCALE GENOMIC DNA]</scope>
    <source>
        <strain evidence="3">ATCC 20868 / MF5171</strain>
    </source>
</reference>
<dbReference type="Proteomes" id="UP000016922">
    <property type="component" value="Unassembled WGS sequence"/>
</dbReference>
<dbReference type="RefSeq" id="XP_008077165.1">
    <property type="nucleotide sequence ID" value="XM_008078974.1"/>
</dbReference>
<feature type="signal peptide" evidence="1">
    <location>
        <begin position="1"/>
        <end position="18"/>
    </location>
</feature>